<dbReference type="AlphaFoldDB" id="A0A024UMN5"/>
<feature type="chain" id="PRO_5001535439" description="Membrane-associated protein" evidence="2">
    <location>
        <begin position="27"/>
        <end position="291"/>
    </location>
</feature>
<protein>
    <recommendedName>
        <fullName evidence="4">Membrane-associated protein</fullName>
    </recommendedName>
</protein>
<evidence type="ECO:0008006" key="4">
    <source>
        <dbReference type="Google" id="ProtNLM"/>
    </source>
</evidence>
<feature type="transmembrane region" description="Helical" evidence="1">
    <location>
        <begin position="74"/>
        <end position="97"/>
    </location>
</feature>
<sequence length="291" mass="32142">MVRTMVALSMANALFVFEVVVPTVWQRTLPQTPWSCPSLVVVVGRCCFSRKQYTFKAVFANVALRAAWTTPTTWMRLMAGVTALFVLCGFMCVLLPLTNPPTRRKSGCSRKLLVTPCFSSLGSSFEAKTTVAISSHLAHDSDTTNMRAILYPEEAHDIHMICFDAVVVLVSLPVGVVWCIVAYLVCGGHKLPNVSTCGCHVPPPRTALVSVEICSRWTLFDRCRRSAFRSTRWSKIENSIPMTATSMCHALIYGRIGAIVASLVPCEQDDLTSSTTSGYLWKALRRRLLDA</sequence>
<dbReference type="EMBL" id="KI913954">
    <property type="protein sequence ID" value="ETW07726.1"/>
    <property type="molecule type" value="Genomic_DNA"/>
</dbReference>
<proteinExistence type="predicted"/>
<evidence type="ECO:0000256" key="1">
    <source>
        <dbReference type="SAM" id="Phobius"/>
    </source>
</evidence>
<keyword evidence="1" id="KW-1133">Transmembrane helix</keyword>
<evidence type="ECO:0000313" key="3">
    <source>
        <dbReference type="EMBL" id="ETW07726.1"/>
    </source>
</evidence>
<feature type="transmembrane region" description="Helical" evidence="1">
    <location>
        <begin position="161"/>
        <end position="185"/>
    </location>
</feature>
<evidence type="ECO:0000256" key="2">
    <source>
        <dbReference type="SAM" id="SignalP"/>
    </source>
</evidence>
<gene>
    <name evidence="3" type="ORF">H310_02173</name>
</gene>
<feature type="signal peptide" evidence="2">
    <location>
        <begin position="1"/>
        <end position="26"/>
    </location>
</feature>
<keyword evidence="1" id="KW-0812">Transmembrane</keyword>
<keyword evidence="2" id="KW-0732">Signal</keyword>
<dbReference type="GeneID" id="20079223"/>
<name>A0A024UMN5_9STRA</name>
<keyword evidence="1" id="KW-0472">Membrane</keyword>
<accession>A0A024UMN5</accession>
<dbReference type="VEuPathDB" id="FungiDB:H310_02173"/>
<organism evidence="3">
    <name type="scientific">Aphanomyces invadans</name>
    <dbReference type="NCBI Taxonomy" id="157072"/>
    <lineage>
        <taxon>Eukaryota</taxon>
        <taxon>Sar</taxon>
        <taxon>Stramenopiles</taxon>
        <taxon>Oomycota</taxon>
        <taxon>Saprolegniomycetes</taxon>
        <taxon>Saprolegniales</taxon>
        <taxon>Verrucalvaceae</taxon>
        <taxon>Aphanomyces</taxon>
    </lineage>
</organism>
<dbReference type="RefSeq" id="XP_008863819.1">
    <property type="nucleotide sequence ID" value="XM_008865597.1"/>
</dbReference>
<reference evidence="3" key="1">
    <citation type="submission" date="2013-12" db="EMBL/GenBank/DDBJ databases">
        <title>The Genome Sequence of Aphanomyces invadans NJM9701.</title>
        <authorList>
            <consortium name="The Broad Institute Genomics Platform"/>
            <person name="Russ C."/>
            <person name="Tyler B."/>
            <person name="van West P."/>
            <person name="Dieguez-Uribeondo J."/>
            <person name="Young S.K."/>
            <person name="Zeng Q."/>
            <person name="Gargeya S."/>
            <person name="Fitzgerald M."/>
            <person name="Abouelleil A."/>
            <person name="Alvarado L."/>
            <person name="Chapman S.B."/>
            <person name="Gainer-Dewar J."/>
            <person name="Goldberg J."/>
            <person name="Griggs A."/>
            <person name="Gujja S."/>
            <person name="Hansen M."/>
            <person name="Howarth C."/>
            <person name="Imamovic A."/>
            <person name="Ireland A."/>
            <person name="Larimer J."/>
            <person name="McCowan C."/>
            <person name="Murphy C."/>
            <person name="Pearson M."/>
            <person name="Poon T.W."/>
            <person name="Priest M."/>
            <person name="Roberts A."/>
            <person name="Saif S."/>
            <person name="Shea T."/>
            <person name="Sykes S."/>
            <person name="Wortman J."/>
            <person name="Nusbaum C."/>
            <person name="Birren B."/>
        </authorList>
    </citation>
    <scope>NUCLEOTIDE SEQUENCE [LARGE SCALE GENOMIC DNA]</scope>
    <source>
        <strain evidence="3">NJM9701</strain>
    </source>
</reference>